<gene>
    <name evidence="1" type="ORF">FEAC_20070</name>
</gene>
<sequence length="79" mass="8653">MAMTQLLQSLGCGDGQRMHLGMFDVLYLHLLQSLRISDRNQDGHRSTVACQRDMVAAVGDKIDQLGQLAAGFGDRYGSL</sequence>
<evidence type="ECO:0000313" key="1">
    <source>
        <dbReference type="EMBL" id="KJE76272.1"/>
    </source>
</evidence>
<accession>A0A0D8FVK6</accession>
<evidence type="ECO:0000313" key="2">
    <source>
        <dbReference type="Proteomes" id="UP000032336"/>
    </source>
</evidence>
<proteinExistence type="predicted"/>
<reference evidence="1 2" key="1">
    <citation type="submission" date="2015-01" db="EMBL/GenBank/DDBJ databases">
        <title>Draft genome of the acidophilic iron oxidizer Ferrimicrobium acidiphilum strain T23.</title>
        <authorList>
            <person name="Poehlein A."/>
            <person name="Eisen S."/>
            <person name="Schloemann M."/>
            <person name="Johnson B.D."/>
            <person name="Daniel R."/>
            <person name="Muehling M."/>
        </authorList>
    </citation>
    <scope>NUCLEOTIDE SEQUENCE [LARGE SCALE GENOMIC DNA]</scope>
    <source>
        <strain evidence="1 2">T23</strain>
    </source>
</reference>
<comment type="caution">
    <text evidence="1">The sequence shown here is derived from an EMBL/GenBank/DDBJ whole genome shotgun (WGS) entry which is preliminary data.</text>
</comment>
<organism evidence="1 2">
    <name type="scientific">Ferrimicrobium acidiphilum DSM 19497</name>
    <dbReference type="NCBI Taxonomy" id="1121877"/>
    <lineage>
        <taxon>Bacteria</taxon>
        <taxon>Bacillati</taxon>
        <taxon>Actinomycetota</taxon>
        <taxon>Acidimicrobiia</taxon>
        <taxon>Acidimicrobiales</taxon>
        <taxon>Acidimicrobiaceae</taxon>
        <taxon>Ferrimicrobium</taxon>
    </lineage>
</organism>
<name>A0A0D8FVK6_9ACTN</name>
<dbReference type="AlphaFoldDB" id="A0A0D8FVK6"/>
<dbReference type="EMBL" id="JXUW01000019">
    <property type="protein sequence ID" value="KJE76272.1"/>
    <property type="molecule type" value="Genomic_DNA"/>
</dbReference>
<protein>
    <submittedName>
        <fullName evidence="1">Uncharacterized protein</fullName>
    </submittedName>
</protein>
<dbReference type="Proteomes" id="UP000032336">
    <property type="component" value="Unassembled WGS sequence"/>
</dbReference>
<keyword evidence="2" id="KW-1185">Reference proteome</keyword>
<dbReference type="STRING" id="1121877.FEAC_20070"/>